<comment type="cofactor">
    <cofactor evidence="2">
        <name>thiamine diphosphate</name>
        <dbReference type="ChEBI" id="CHEBI:58937"/>
    </cofactor>
</comment>
<evidence type="ECO:0000313" key="16">
    <source>
        <dbReference type="EMBL" id="KAF2400301.1"/>
    </source>
</evidence>
<dbReference type="Pfam" id="PF02775">
    <property type="entry name" value="TPP_enzyme_C"/>
    <property type="match status" value="1"/>
</dbReference>
<dbReference type="GO" id="GO:0030976">
    <property type="term" value="F:thiamine pyrophosphate binding"/>
    <property type="evidence" value="ECO:0007669"/>
    <property type="project" value="InterPro"/>
</dbReference>
<dbReference type="GO" id="GO:0000287">
    <property type="term" value="F:magnesium ion binding"/>
    <property type="evidence" value="ECO:0007669"/>
    <property type="project" value="InterPro"/>
</dbReference>
<dbReference type="GO" id="GO:0000949">
    <property type="term" value="P:aromatic amino acid family catabolic process to alcohol via Ehrlich pathway"/>
    <property type="evidence" value="ECO:0007669"/>
    <property type="project" value="TreeGrafter"/>
</dbReference>
<dbReference type="CDD" id="cd07038">
    <property type="entry name" value="TPP_PYR_PDC_IPDC_like"/>
    <property type="match status" value="1"/>
</dbReference>
<dbReference type="AlphaFoldDB" id="A0A6G1HWL0"/>
<proteinExistence type="inferred from homology"/>
<dbReference type="InterPro" id="IPR047214">
    <property type="entry name" value="TPP_PDC_IPDC"/>
</dbReference>
<reference evidence="16" key="1">
    <citation type="journal article" date="2020" name="Stud. Mycol.">
        <title>101 Dothideomycetes genomes: a test case for predicting lifestyles and emergence of pathogens.</title>
        <authorList>
            <person name="Haridas S."/>
            <person name="Albert R."/>
            <person name="Binder M."/>
            <person name="Bloem J."/>
            <person name="Labutti K."/>
            <person name="Salamov A."/>
            <person name="Andreopoulos B."/>
            <person name="Baker S."/>
            <person name="Barry K."/>
            <person name="Bills G."/>
            <person name="Bluhm B."/>
            <person name="Cannon C."/>
            <person name="Castanera R."/>
            <person name="Culley D."/>
            <person name="Daum C."/>
            <person name="Ezra D."/>
            <person name="Gonzalez J."/>
            <person name="Henrissat B."/>
            <person name="Kuo A."/>
            <person name="Liang C."/>
            <person name="Lipzen A."/>
            <person name="Lutzoni F."/>
            <person name="Magnuson J."/>
            <person name="Mondo S."/>
            <person name="Nolan M."/>
            <person name="Ohm R."/>
            <person name="Pangilinan J."/>
            <person name="Park H.-J."/>
            <person name="Ramirez L."/>
            <person name="Alfaro M."/>
            <person name="Sun H."/>
            <person name="Tritt A."/>
            <person name="Yoshinaga Y."/>
            <person name="Zwiers L.-H."/>
            <person name="Turgeon B."/>
            <person name="Goodwin S."/>
            <person name="Spatafora J."/>
            <person name="Crous P."/>
            <person name="Grigoriev I."/>
        </authorList>
    </citation>
    <scope>NUCLEOTIDE SEQUENCE</scope>
    <source>
        <strain evidence="16">CBS 262.69</strain>
    </source>
</reference>
<evidence type="ECO:0000313" key="17">
    <source>
        <dbReference type="Proteomes" id="UP000799640"/>
    </source>
</evidence>
<protein>
    <recommendedName>
        <fullName evidence="5">Pyruvate decarboxylase</fullName>
        <ecNumber evidence="4">4.1.1.1</ecNumber>
    </recommendedName>
</protein>
<name>A0A6G1HWL0_9PEZI</name>
<gene>
    <name evidence="16" type="ORF">EJ06DRAFT_530286</name>
</gene>
<feature type="binding site" evidence="11">
    <location>
        <position position="486"/>
    </location>
    <ligand>
        <name>Mg(2+)</name>
        <dbReference type="ChEBI" id="CHEBI:18420"/>
    </ligand>
</feature>
<dbReference type="GO" id="GO:0005829">
    <property type="term" value="C:cytosol"/>
    <property type="evidence" value="ECO:0007669"/>
    <property type="project" value="TreeGrafter"/>
</dbReference>
<dbReference type="InterPro" id="IPR012000">
    <property type="entry name" value="Thiamin_PyroP_enz_cen_dom"/>
</dbReference>
<evidence type="ECO:0000256" key="1">
    <source>
        <dbReference type="ARBA" id="ARBA00001041"/>
    </source>
</evidence>
<keyword evidence="16" id="KW-0670">Pyruvate</keyword>
<keyword evidence="9 12" id="KW-0786">Thiamine pyrophosphate</keyword>
<comment type="similarity">
    <text evidence="3 12">Belongs to the TPP enzyme family.</text>
</comment>
<keyword evidence="8 11" id="KW-0460">Magnesium</keyword>
<dbReference type="InterPro" id="IPR012001">
    <property type="entry name" value="Thiamin_PyroP_enz_TPP-bd_dom"/>
</dbReference>
<feature type="domain" description="Thiamine pyrophosphate enzyme central" evidence="13">
    <location>
        <begin position="210"/>
        <end position="325"/>
    </location>
</feature>
<dbReference type="Gene3D" id="3.40.50.1220">
    <property type="entry name" value="TPP-binding domain"/>
    <property type="match status" value="1"/>
</dbReference>
<dbReference type="InterPro" id="IPR011766">
    <property type="entry name" value="TPP_enzyme_TPP-bd"/>
</dbReference>
<dbReference type="FunFam" id="3.40.50.970:FF:000019">
    <property type="entry name" value="Pyruvate decarboxylase isozyme"/>
    <property type="match status" value="1"/>
</dbReference>
<accession>A0A6G1HWL0</accession>
<comment type="catalytic activity">
    <reaction evidence="1">
        <text>a 2-oxocarboxylate + H(+) = an aldehyde + CO2</text>
        <dbReference type="Rhea" id="RHEA:11628"/>
        <dbReference type="ChEBI" id="CHEBI:15378"/>
        <dbReference type="ChEBI" id="CHEBI:16526"/>
        <dbReference type="ChEBI" id="CHEBI:17478"/>
        <dbReference type="ChEBI" id="CHEBI:35179"/>
        <dbReference type="EC" id="4.1.1.1"/>
    </reaction>
</comment>
<dbReference type="EC" id="4.1.1.1" evidence="4"/>
<evidence type="ECO:0000256" key="6">
    <source>
        <dbReference type="ARBA" id="ARBA00022723"/>
    </source>
</evidence>
<evidence type="ECO:0000256" key="8">
    <source>
        <dbReference type="ARBA" id="ARBA00022842"/>
    </source>
</evidence>
<dbReference type="PIRSF" id="PIRSF036565">
    <property type="entry name" value="Pyruvt_ip_decrb"/>
    <property type="match status" value="1"/>
</dbReference>
<evidence type="ECO:0000259" key="15">
    <source>
        <dbReference type="Pfam" id="PF02776"/>
    </source>
</evidence>
<feature type="domain" description="Thiamine pyrophosphate enzyme N-terminal TPP-binding" evidence="15">
    <location>
        <begin position="18"/>
        <end position="126"/>
    </location>
</feature>
<dbReference type="InterPro" id="IPR047213">
    <property type="entry name" value="TPP_PYR_PDC_IPDC-like"/>
</dbReference>
<dbReference type="PANTHER" id="PTHR43452:SF30">
    <property type="entry name" value="PYRUVATE DECARBOXYLASE ISOZYME 1-RELATED"/>
    <property type="match status" value="1"/>
</dbReference>
<evidence type="ECO:0000256" key="7">
    <source>
        <dbReference type="ARBA" id="ARBA00022793"/>
    </source>
</evidence>
<dbReference type="FunFam" id="3.40.50.970:FF:000024">
    <property type="entry name" value="Pyruvate decarboxylase isozyme"/>
    <property type="match status" value="1"/>
</dbReference>
<evidence type="ECO:0000259" key="13">
    <source>
        <dbReference type="Pfam" id="PF00205"/>
    </source>
</evidence>
<dbReference type="GO" id="GO:0005634">
    <property type="term" value="C:nucleus"/>
    <property type="evidence" value="ECO:0007669"/>
    <property type="project" value="TreeGrafter"/>
</dbReference>
<dbReference type="InterPro" id="IPR012110">
    <property type="entry name" value="PDC/IPDC-like"/>
</dbReference>
<organism evidence="16 17">
    <name type="scientific">Trichodelitschia bisporula</name>
    <dbReference type="NCBI Taxonomy" id="703511"/>
    <lineage>
        <taxon>Eukaryota</taxon>
        <taxon>Fungi</taxon>
        <taxon>Dikarya</taxon>
        <taxon>Ascomycota</taxon>
        <taxon>Pezizomycotina</taxon>
        <taxon>Dothideomycetes</taxon>
        <taxon>Dothideomycetes incertae sedis</taxon>
        <taxon>Phaeotrichales</taxon>
        <taxon>Phaeotrichaceae</taxon>
        <taxon>Trichodelitschia</taxon>
    </lineage>
</organism>
<dbReference type="GO" id="GO:0004737">
    <property type="term" value="F:pyruvate decarboxylase activity"/>
    <property type="evidence" value="ECO:0007669"/>
    <property type="project" value="UniProtKB-EC"/>
</dbReference>
<evidence type="ECO:0000256" key="9">
    <source>
        <dbReference type="ARBA" id="ARBA00023052"/>
    </source>
</evidence>
<dbReference type="InterPro" id="IPR029061">
    <property type="entry name" value="THDP-binding"/>
</dbReference>
<keyword evidence="7" id="KW-0210">Decarboxylase</keyword>
<dbReference type="EMBL" id="ML996695">
    <property type="protein sequence ID" value="KAF2400301.1"/>
    <property type="molecule type" value="Genomic_DNA"/>
</dbReference>
<feature type="domain" description="Thiamine pyrophosphate enzyme TPP-binding" evidence="14">
    <location>
        <begin position="412"/>
        <end position="493"/>
    </location>
</feature>
<dbReference type="OrthoDB" id="308383at2759"/>
<dbReference type="Gene3D" id="3.40.50.970">
    <property type="match status" value="2"/>
</dbReference>
<feature type="binding site" evidence="11">
    <location>
        <position position="457"/>
    </location>
    <ligand>
        <name>Mg(2+)</name>
        <dbReference type="ChEBI" id="CHEBI:18420"/>
    </ligand>
</feature>
<dbReference type="SUPFAM" id="SSF52518">
    <property type="entry name" value="Thiamin diphosphate-binding fold (THDP-binding)"/>
    <property type="match status" value="2"/>
</dbReference>
<sequence>MEAHVQSLPENIPLGLYLWLRIRQIGIGTVLGVPGDFNLELLDHIYNVPGLRFVGNANELNAAYAADGYGRINGTPGVFVTTHGVGELSAVNGVSGSLCERVKVIHVVGQTPRPLQQAKAMIHHSIGDQPDHQLYNKVSKPIRLTAAELWDVENAPAEIDRVIRECVISCGPVYIFMPIDMSSEPVPSSLLSTPIDFSPPIDSDAQNRAVEAIVGALREARSPCLFVDALVQRYDAREDCAALAKRLRVPVYSTHMGKATVDETEEFYAGIYHGQVDDKAICEGIESSDCVLVLGSVNADTNSGGFTRKIRKDAEVQINPNNVVVKGERYDGIAIKQVLSLLEDALQGVEVARVKPPQVLPKPLPVDHAAKNLTQSWIWSRIAAFLKPHDVVMAETGTTLFGLTPERMPSDVRFVSQAYYGSIGYIFAASLGIELSLEDSHHEKGTPRGRTVCVTGDGSMALTIQEVGTMISQGLKPVVVVLNNKGYTVERVIHGALQPYNTTPKTNYSHLLPLFAHPQADQCFHKAVTKEEFVKVFEKAELADPQVTHLVELVLDAMDSPWRLTKQLAMRGEAGVKYLTDVGFIGPGKVGIGG</sequence>
<evidence type="ECO:0000256" key="5">
    <source>
        <dbReference type="ARBA" id="ARBA00014422"/>
    </source>
</evidence>
<evidence type="ECO:0000256" key="3">
    <source>
        <dbReference type="ARBA" id="ARBA00007812"/>
    </source>
</evidence>
<evidence type="ECO:0000256" key="12">
    <source>
        <dbReference type="RuleBase" id="RU362132"/>
    </source>
</evidence>
<evidence type="ECO:0000256" key="4">
    <source>
        <dbReference type="ARBA" id="ARBA00013202"/>
    </source>
</evidence>
<evidence type="ECO:0000256" key="11">
    <source>
        <dbReference type="PIRSR" id="PIRSR036565-2"/>
    </source>
</evidence>
<keyword evidence="17" id="KW-1185">Reference proteome</keyword>
<comment type="cofactor">
    <cofactor evidence="11">
        <name>Mg(2+)</name>
        <dbReference type="ChEBI" id="CHEBI:18420"/>
    </cofactor>
    <text evidence="11">Binds 1 Mg(2+) per subunit.</text>
</comment>
<dbReference type="CDD" id="cd02005">
    <property type="entry name" value="TPP_PDC_IPDC"/>
    <property type="match status" value="1"/>
</dbReference>
<dbReference type="SUPFAM" id="SSF52467">
    <property type="entry name" value="DHS-like NAD/FAD-binding domain"/>
    <property type="match status" value="1"/>
</dbReference>
<keyword evidence="10" id="KW-0456">Lyase</keyword>
<dbReference type="Pfam" id="PF00205">
    <property type="entry name" value="TPP_enzyme_M"/>
    <property type="match status" value="1"/>
</dbReference>
<dbReference type="Pfam" id="PF02776">
    <property type="entry name" value="TPP_enzyme_N"/>
    <property type="match status" value="1"/>
</dbReference>
<evidence type="ECO:0000256" key="2">
    <source>
        <dbReference type="ARBA" id="ARBA00001964"/>
    </source>
</evidence>
<dbReference type="PANTHER" id="PTHR43452">
    <property type="entry name" value="PYRUVATE DECARBOXYLASE"/>
    <property type="match status" value="1"/>
</dbReference>
<evidence type="ECO:0000259" key="14">
    <source>
        <dbReference type="Pfam" id="PF02775"/>
    </source>
</evidence>
<feature type="binding site" evidence="11">
    <location>
        <position position="484"/>
    </location>
    <ligand>
        <name>Mg(2+)</name>
        <dbReference type="ChEBI" id="CHEBI:18420"/>
    </ligand>
</feature>
<dbReference type="Proteomes" id="UP000799640">
    <property type="component" value="Unassembled WGS sequence"/>
</dbReference>
<dbReference type="InterPro" id="IPR029035">
    <property type="entry name" value="DHS-like_NAD/FAD-binding_dom"/>
</dbReference>
<evidence type="ECO:0000256" key="10">
    <source>
        <dbReference type="ARBA" id="ARBA00023239"/>
    </source>
</evidence>
<keyword evidence="6 11" id="KW-0479">Metal-binding</keyword>